<dbReference type="SUPFAM" id="SSF54928">
    <property type="entry name" value="RNA-binding domain, RBD"/>
    <property type="match status" value="1"/>
</dbReference>
<evidence type="ECO:0000313" key="5">
    <source>
        <dbReference type="EMBL" id="EKG15076.1"/>
    </source>
</evidence>
<dbReference type="STRING" id="1126212.K2QYR3"/>
<dbReference type="InterPro" id="IPR012677">
    <property type="entry name" value="Nucleotide-bd_a/b_plait_sf"/>
</dbReference>
<dbReference type="InterPro" id="IPR051847">
    <property type="entry name" value="RNA_proc/Spliceosome_comp"/>
</dbReference>
<dbReference type="VEuPathDB" id="FungiDB:MPH_07759"/>
<dbReference type="InterPro" id="IPR045844">
    <property type="entry name" value="RRM_Ist3-like"/>
</dbReference>
<dbReference type="InterPro" id="IPR000504">
    <property type="entry name" value="RRM_dom"/>
</dbReference>
<dbReference type="InterPro" id="IPR035979">
    <property type="entry name" value="RBD_domain_sf"/>
</dbReference>
<dbReference type="GO" id="GO:0005686">
    <property type="term" value="C:U2 snRNP"/>
    <property type="evidence" value="ECO:0007669"/>
    <property type="project" value="TreeGrafter"/>
</dbReference>
<dbReference type="PANTHER" id="PTHR45880:SF1">
    <property type="entry name" value="RNA-BINDING MOTIF PROTEIN, X-LINKED 2"/>
    <property type="match status" value="1"/>
</dbReference>
<dbReference type="InParanoid" id="K2QYR3"/>
<dbReference type="GO" id="GO:0003723">
    <property type="term" value="F:RNA binding"/>
    <property type="evidence" value="ECO:0007669"/>
    <property type="project" value="UniProtKB-UniRule"/>
</dbReference>
<protein>
    <recommendedName>
        <fullName evidence="4">RRM domain-containing protein</fullName>
    </recommendedName>
</protein>
<dbReference type="GO" id="GO:0071011">
    <property type="term" value="C:precatalytic spliceosome"/>
    <property type="evidence" value="ECO:0007669"/>
    <property type="project" value="TreeGrafter"/>
</dbReference>
<evidence type="ECO:0000256" key="2">
    <source>
        <dbReference type="PROSITE-ProRule" id="PRU00176"/>
    </source>
</evidence>
<dbReference type="PROSITE" id="PS50102">
    <property type="entry name" value="RRM"/>
    <property type="match status" value="1"/>
</dbReference>
<dbReference type="Gene3D" id="3.30.70.330">
    <property type="match status" value="1"/>
</dbReference>
<dbReference type="AlphaFoldDB" id="K2QYR3"/>
<proteinExistence type="predicted"/>
<dbReference type="CDD" id="cd12411">
    <property type="entry name" value="RRM_ist3_like"/>
    <property type="match status" value="1"/>
</dbReference>
<keyword evidence="1 2" id="KW-0694">RNA-binding</keyword>
<dbReference type="Pfam" id="PF00076">
    <property type="entry name" value="RRM_1"/>
    <property type="match status" value="1"/>
</dbReference>
<dbReference type="OrthoDB" id="2573941at2759"/>
<sequence length="552" mass="65491">MNKIRQIKELNKRELEAGITPEGSWHADYRDTAFVYIGGLPYEVSEGDIVTIFSQYGEPVYVNLVRDKETGKSKGFAFLKYEDQRSCDLAVDNLSGAKVMGRIISVDHTRYKKKEGEELRDNTYGEVDGDGNADEEKKAAETESESEDDSRPVLKEERELAELLRNHDDDDPMKAYLVQEKKAEVEEAIKEWKAKNGAGKKKDEKRRHRHHRSRRDRDEDDEGRRRHRRRHRSRSPSEERSRSRERRRRDYSRDRDRKSKRRDYSEDRDRRSRRRDDPEEGARGTKRRDGSEDRDRRRRDYSGDRERKARRRDPSEDDYRRERQRNSSRDVEIKDDRRLEITITLTLLLQRLTSAEYILLVHEPQGNRTNHYPWVLRLQFRQYLFNTEVKTTDSMDTRNPVLGYYKNQYVIAQYCLRGGYHSGQGIELLAFISNPVALACLKHVINSGLYDLHESQLDAWEWEPKLMKEEYRELCRRSIFLERRYKHDQFRWPLEIVCPGMCRDTGVRILEYVAGATASFPMDKGVLELFGDWDGGRFLFENHRFGSEGCLI</sequence>
<organism evidence="5 6">
    <name type="scientific">Macrophomina phaseolina (strain MS6)</name>
    <name type="common">Charcoal rot fungus</name>
    <dbReference type="NCBI Taxonomy" id="1126212"/>
    <lineage>
        <taxon>Eukaryota</taxon>
        <taxon>Fungi</taxon>
        <taxon>Dikarya</taxon>
        <taxon>Ascomycota</taxon>
        <taxon>Pezizomycotina</taxon>
        <taxon>Dothideomycetes</taxon>
        <taxon>Dothideomycetes incertae sedis</taxon>
        <taxon>Botryosphaeriales</taxon>
        <taxon>Botryosphaeriaceae</taxon>
        <taxon>Macrophomina</taxon>
    </lineage>
</organism>
<feature type="region of interest" description="Disordered" evidence="3">
    <location>
        <begin position="117"/>
        <end position="330"/>
    </location>
</feature>
<evidence type="ECO:0000259" key="4">
    <source>
        <dbReference type="PROSITE" id="PS50102"/>
    </source>
</evidence>
<dbReference type="PANTHER" id="PTHR45880">
    <property type="entry name" value="RNA-BINDING MOTIF PROTEIN, X-LINKED 2"/>
    <property type="match status" value="1"/>
</dbReference>
<dbReference type="EMBL" id="AHHD01000330">
    <property type="protein sequence ID" value="EKG15076.1"/>
    <property type="molecule type" value="Genomic_DNA"/>
</dbReference>
<dbReference type="eggNOG" id="KOG0126">
    <property type="taxonomic scope" value="Eukaryota"/>
</dbReference>
<dbReference type="HOGENOM" id="CLU_493523_0_0_1"/>
<reference evidence="5 6" key="1">
    <citation type="journal article" date="2012" name="BMC Genomics">
        <title>Tools to kill: Genome of one of the most destructive plant pathogenic fungi Macrophomina phaseolina.</title>
        <authorList>
            <person name="Islam M.S."/>
            <person name="Haque M.S."/>
            <person name="Islam M.M."/>
            <person name="Emdad E.M."/>
            <person name="Halim A."/>
            <person name="Hossen Q.M.M."/>
            <person name="Hossain M.Z."/>
            <person name="Ahmed B."/>
            <person name="Rahim S."/>
            <person name="Rahman M.S."/>
            <person name="Alam M.M."/>
            <person name="Hou S."/>
            <person name="Wan X."/>
            <person name="Saito J.A."/>
            <person name="Alam M."/>
        </authorList>
    </citation>
    <scope>NUCLEOTIDE SEQUENCE [LARGE SCALE GENOMIC DNA]</scope>
    <source>
        <strain evidence="5 6">MS6</strain>
    </source>
</reference>
<dbReference type="GO" id="GO:0071013">
    <property type="term" value="C:catalytic step 2 spliceosome"/>
    <property type="evidence" value="ECO:0007669"/>
    <property type="project" value="TreeGrafter"/>
</dbReference>
<comment type="caution">
    <text evidence="5">The sequence shown here is derived from an EMBL/GenBank/DDBJ whole genome shotgun (WGS) entry which is preliminary data.</text>
</comment>
<dbReference type="GO" id="GO:0000398">
    <property type="term" value="P:mRNA splicing, via spliceosome"/>
    <property type="evidence" value="ECO:0007669"/>
    <property type="project" value="InterPro"/>
</dbReference>
<feature type="compositionally biased region" description="Basic and acidic residues" evidence="3">
    <location>
        <begin position="149"/>
        <end position="168"/>
    </location>
</feature>
<feature type="compositionally biased region" description="Basic and acidic residues" evidence="3">
    <location>
        <begin position="179"/>
        <end position="194"/>
    </location>
</feature>
<feature type="domain" description="RRM" evidence="4">
    <location>
        <begin position="33"/>
        <end position="111"/>
    </location>
</feature>
<dbReference type="SMART" id="SM00360">
    <property type="entry name" value="RRM"/>
    <property type="match status" value="1"/>
</dbReference>
<evidence type="ECO:0000256" key="1">
    <source>
        <dbReference type="ARBA" id="ARBA00022884"/>
    </source>
</evidence>
<feature type="compositionally biased region" description="Basic and acidic residues" evidence="3">
    <location>
        <begin position="251"/>
        <end position="330"/>
    </location>
</feature>
<evidence type="ECO:0000313" key="6">
    <source>
        <dbReference type="Proteomes" id="UP000007129"/>
    </source>
</evidence>
<feature type="compositionally biased region" description="Basic residues" evidence="3">
    <location>
        <begin position="225"/>
        <end position="234"/>
    </location>
</feature>
<evidence type="ECO:0000256" key="3">
    <source>
        <dbReference type="SAM" id="MobiDB-lite"/>
    </source>
</evidence>
<feature type="compositionally biased region" description="Basic residues" evidence="3">
    <location>
        <begin position="203"/>
        <end position="214"/>
    </location>
</feature>
<gene>
    <name evidence="5" type="ORF">MPH_07759</name>
</gene>
<name>K2QYR3_MACPH</name>
<accession>K2QYR3</accession>
<dbReference type="Proteomes" id="UP000007129">
    <property type="component" value="Unassembled WGS sequence"/>
</dbReference>